<proteinExistence type="predicted"/>
<comment type="caution">
    <text evidence="1">The sequence shown here is derived from an EMBL/GenBank/DDBJ whole genome shotgun (WGS) entry which is preliminary data.</text>
</comment>
<evidence type="ECO:0000313" key="1">
    <source>
        <dbReference type="EMBL" id="MFD2697953.1"/>
    </source>
</evidence>
<dbReference type="RefSeq" id="WP_379046724.1">
    <property type="nucleotide sequence ID" value="NZ_JBHULZ010000041.1"/>
</dbReference>
<accession>A0ABW5SDW7</accession>
<reference evidence="2" key="1">
    <citation type="journal article" date="2019" name="Int. J. Syst. Evol. Microbiol.">
        <title>The Global Catalogue of Microorganisms (GCM) 10K type strain sequencing project: providing services to taxonomists for standard genome sequencing and annotation.</title>
        <authorList>
            <consortium name="The Broad Institute Genomics Platform"/>
            <consortium name="The Broad Institute Genome Sequencing Center for Infectious Disease"/>
            <person name="Wu L."/>
            <person name="Ma J."/>
        </authorList>
    </citation>
    <scope>NUCLEOTIDE SEQUENCE [LARGE SCALE GENOMIC DNA]</scope>
    <source>
        <strain evidence="2">KCTC 42255</strain>
    </source>
</reference>
<dbReference type="EMBL" id="JBHULZ010000041">
    <property type="protein sequence ID" value="MFD2697953.1"/>
    <property type="molecule type" value="Genomic_DNA"/>
</dbReference>
<dbReference type="Proteomes" id="UP001597357">
    <property type="component" value="Unassembled WGS sequence"/>
</dbReference>
<sequence length="151" mass="17232">MKDQLTFEIKSRKGTNNLPSGITKSERNYIDFVVSGKSLGKILGVEKSDLIGNFGWADNAEYENGQISEFLKEKEPSLETNRIMFYVCAECGDIGCGALTGKISETENEIIWSEFAYENNYEEYNLTEYENIGPFIFEKVSYRNKFNGLKK</sequence>
<organism evidence="1 2">
    <name type="scientific">Mesonia sediminis</name>
    <dbReference type="NCBI Taxonomy" id="1703946"/>
    <lineage>
        <taxon>Bacteria</taxon>
        <taxon>Pseudomonadati</taxon>
        <taxon>Bacteroidota</taxon>
        <taxon>Flavobacteriia</taxon>
        <taxon>Flavobacteriales</taxon>
        <taxon>Flavobacteriaceae</taxon>
        <taxon>Mesonia</taxon>
    </lineage>
</organism>
<evidence type="ECO:0000313" key="2">
    <source>
        <dbReference type="Proteomes" id="UP001597357"/>
    </source>
</evidence>
<name>A0ABW5SDW7_9FLAO</name>
<keyword evidence="2" id="KW-1185">Reference proteome</keyword>
<protein>
    <submittedName>
        <fullName evidence="1">Uncharacterized protein</fullName>
    </submittedName>
</protein>
<gene>
    <name evidence="1" type="ORF">ACFSQ0_08120</name>
</gene>